<gene>
    <name evidence="1" type="ORF">SU9_012535</name>
</gene>
<dbReference type="AlphaFoldDB" id="A0A8B1PIJ0"/>
<reference evidence="1" key="2">
    <citation type="submission" date="2021-04" db="EMBL/GenBank/DDBJ databases">
        <authorList>
            <person name="Wen M.-L."/>
            <person name="Han X.-L."/>
            <person name="Xiong J."/>
        </authorList>
    </citation>
    <scope>NUCLEOTIDE SEQUENCE</scope>
    <source>
        <strain evidence="1">AGR0001</strain>
    </source>
</reference>
<name>A0A8B1PIJ0_9ACTN</name>
<keyword evidence="2" id="KW-1185">Reference proteome</keyword>
<protein>
    <recommendedName>
        <fullName evidence="3">Beta-N-acetylhexosaminidase</fullName>
    </recommendedName>
</protein>
<organism evidence="1 2">
    <name type="scientific">Streptomyces auratus AGR0001</name>
    <dbReference type="NCBI Taxonomy" id="1160718"/>
    <lineage>
        <taxon>Bacteria</taxon>
        <taxon>Bacillati</taxon>
        <taxon>Actinomycetota</taxon>
        <taxon>Actinomycetes</taxon>
        <taxon>Kitasatosporales</taxon>
        <taxon>Streptomycetaceae</taxon>
        <taxon>Streptomyces</taxon>
    </lineage>
</organism>
<evidence type="ECO:0008006" key="3">
    <source>
        <dbReference type="Google" id="ProtNLM"/>
    </source>
</evidence>
<evidence type="ECO:0000313" key="2">
    <source>
        <dbReference type="Proteomes" id="UP000009036"/>
    </source>
</evidence>
<dbReference type="Proteomes" id="UP000009036">
    <property type="component" value="Chromosome"/>
</dbReference>
<evidence type="ECO:0000313" key="1">
    <source>
        <dbReference type="EMBL" id="QTZ96062.1"/>
    </source>
</evidence>
<dbReference type="EMBL" id="CP072931">
    <property type="protein sequence ID" value="QTZ96062.1"/>
    <property type="molecule type" value="Genomic_DNA"/>
</dbReference>
<sequence>MRFYEHVPAEVLALLRSPFVHLGGDECPTARAEVMDSQQRLDHQDFTRRTAVHYARPDALGADRRLPGGPFPWQKLPGVLGRPIDGAPPNV</sequence>
<proteinExistence type="predicted"/>
<reference evidence="1" key="1">
    <citation type="journal article" date="2012" name="J. Bacteriol.">
        <title>Genome Sequence of Streptomyces auratus Strain AGR0001, a Phoslactomycin-Producing Actinomycete.</title>
        <authorList>
            <person name="Han X."/>
            <person name="Li M."/>
            <person name="Ding Z."/>
            <person name="Zhao J."/>
            <person name="Ji K."/>
            <person name="Wen M."/>
            <person name="Lu T."/>
        </authorList>
    </citation>
    <scope>NUCLEOTIDE SEQUENCE</scope>
    <source>
        <strain evidence="1">AGR0001</strain>
    </source>
</reference>
<accession>A0A8B1PIJ0</accession>
<dbReference type="KEGG" id="sauh:SU9_012535"/>